<proteinExistence type="predicted"/>
<evidence type="ECO:0000313" key="2">
    <source>
        <dbReference type="Proteomes" id="UP000800038"/>
    </source>
</evidence>
<sequence>MSVYMYVYMYFQPNLPPCLGTPNIEILSASILAYLKASHPQFSEPPGFWLRCAAWCKLAALLDGIFQSSSTGHPGLILSEHQNFRPRPTPTPKLNQNSAKNSNSYSLFVLFSTILTSIYPQRSTS</sequence>
<dbReference type="Proteomes" id="UP000800038">
    <property type="component" value="Unassembled WGS sequence"/>
</dbReference>
<gene>
    <name evidence="1" type="ORF">EJ02DRAFT_223440</name>
</gene>
<organism evidence="1 2">
    <name type="scientific">Clathrospora elynae</name>
    <dbReference type="NCBI Taxonomy" id="706981"/>
    <lineage>
        <taxon>Eukaryota</taxon>
        <taxon>Fungi</taxon>
        <taxon>Dikarya</taxon>
        <taxon>Ascomycota</taxon>
        <taxon>Pezizomycotina</taxon>
        <taxon>Dothideomycetes</taxon>
        <taxon>Pleosporomycetidae</taxon>
        <taxon>Pleosporales</taxon>
        <taxon>Diademaceae</taxon>
        <taxon>Clathrospora</taxon>
    </lineage>
</organism>
<dbReference type="EMBL" id="ML976058">
    <property type="protein sequence ID" value="KAF1940741.1"/>
    <property type="molecule type" value="Genomic_DNA"/>
</dbReference>
<evidence type="ECO:0000313" key="1">
    <source>
        <dbReference type="EMBL" id="KAF1940741.1"/>
    </source>
</evidence>
<accession>A0A6A5SJD3</accession>
<protein>
    <submittedName>
        <fullName evidence="1">Uncharacterized protein</fullName>
    </submittedName>
</protein>
<name>A0A6A5SJD3_9PLEO</name>
<reference evidence="1" key="1">
    <citation type="journal article" date="2020" name="Stud. Mycol.">
        <title>101 Dothideomycetes genomes: a test case for predicting lifestyles and emergence of pathogens.</title>
        <authorList>
            <person name="Haridas S."/>
            <person name="Albert R."/>
            <person name="Binder M."/>
            <person name="Bloem J."/>
            <person name="Labutti K."/>
            <person name="Salamov A."/>
            <person name="Andreopoulos B."/>
            <person name="Baker S."/>
            <person name="Barry K."/>
            <person name="Bills G."/>
            <person name="Bluhm B."/>
            <person name="Cannon C."/>
            <person name="Castanera R."/>
            <person name="Culley D."/>
            <person name="Daum C."/>
            <person name="Ezra D."/>
            <person name="Gonzalez J."/>
            <person name="Henrissat B."/>
            <person name="Kuo A."/>
            <person name="Liang C."/>
            <person name="Lipzen A."/>
            <person name="Lutzoni F."/>
            <person name="Magnuson J."/>
            <person name="Mondo S."/>
            <person name="Nolan M."/>
            <person name="Ohm R."/>
            <person name="Pangilinan J."/>
            <person name="Park H.-J."/>
            <person name="Ramirez L."/>
            <person name="Alfaro M."/>
            <person name="Sun H."/>
            <person name="Tritt A."/>
            <person name="Yoshinaga Y."/>
            <person name="Zwiers L.-H."/>
            <person name="Turgeon B."/>
            <person name="Goodwin S."/>
            <person name="Spatafora J."/>
            <person name="Crous P."/>
            <person name="Grigoriev I."/>
        </authorList>
    </citation>
    <scope>NUCLEOTIDE SEQUENCE</scope>
    <source>
        <strain evidence="1">CBS 161.51</strain>
    </source>
</reference>
<keyword evidence="2" id="KW-1185">Reference proteome</keyword>
<dbReference type="AlphaFoldDB" id="A0A6A5SJD3"/>